<accession>A0A1G7ZW02</accession>
<evidence type="ECO:0000313" key="2">
    <source>
        <dbReference type="EMBL" id="SDH12855.1"/>
    </source>
</evidence>
<sequence>MSAAEAPSVRRTALPVWLVATIAGLFGLFYAFVVWTALGFLLQQAQGVVGLTGYGWFVLILPVVFPLVVFAGAFAIAWRRSALPLVLTLLTGLALVAVFWLNILAYAAASPGLYVA</sequence>
<evidence type="ECO:0000313" key="3">
    <source>
        <dbReference type="Proteomes" id="UP000199009"/>
    </source>
</evidence>
<reference evidence="2 3" key="1">
    <citation type="submission" date="2016-10" db="EMBL/GenBank/DDBJ databases">
        <authorList>
            <person name="de Groot N.N."/>
        </authorList>
    </citation>
    <scope>NUCLEOTIDE SEQUENCE [LARGE SCALE GENOMIC DNA]</scope>
    <source>
        <strain evidence="2 3">DSM 23142</strain>
    </source>
</reference>
<feature type="transmembrane region" description="Helical" evidence="1">
    <location>
        <begin position="12"/>
        <end position="42"/>
    </location>
</feature>
<dbReference type="STRING" id="370764.SAMN04489810_2186"/>
<keyword evidence="3" id="KW-1185">Reference proteome</keyword>
<feature type="transmembrane region" description="Helical" evidence="1">
    <location>
        <begin position="85"/>
        <end position="109"/>
    </location>
</feature>
<organism evidence="2 3">
    <name type="scientific">Microbacterium pygmaeum</name>
    <dbReference type="NCBI Taxonomy" id="370764"/>
    <lineage>
        <taxon>Bacteria</taxon>
        <taxon>Bacillati</taxon>
        <taxon>Actinomycetota</taxon>
        <taxon>Actinomycetes</taxon>
        <taxon>Micrococcales</taxon>
        <taxon>Microbacteriaceae</taxon>
        <taxon>Microbacterium</taxon>
    </lineage>
</organism>
<keyword evidence="1" id="KW-1133">Transmembrane helix</keyword>
<feature type="transmembrane region" description="Helical" evidence="1">
    <location>
        <begin position="54"/>
        <end position="78"/>
    </location>
</feature>
<dbReference type="Proteomes" id="UP000199009">
    <property type="component" value="Chromosome I"/>
</dbReference>
<name>A0A1G7ZW02_9MICO</name>
<gene>
    <name evidence="2" type="ORF">SAMN04489810_2186</name>
</gene>
<dbReference type="EMBL" id="LT629692">
    <property type="protein sequence ID" value="SDH12855.1"/>
    <property type="molecule type" value="Genomic_DNA"/>
</dbReference>
<keyword evidence="1" id="KW-0472">Membrane</keyword>
<evidence type="ECO:0000256" key="1">
    <source>
        <dbReference type="SAM" id="Phobius"/>
    </source>
</evidence>
<dbReference type="AlphaFoldDB" id="A0A1G7ZW02"/>
<proteinExistence type="predicted"/>
<protein>
    <submittedName>
        <fullName evidence="2">Uncharacterized protein</fullName>
    </submittedName>
</protein>
<keyword evidence="1" id="KW-0812">Transmembrane</keyword>